<dbReference type="RefSeq" id="WP_068482494.1">
    <property type="nucleotide sequence ID" value="NZ_CP018760.1"/>
</dbReference>
<evidence type="ECO:0000256" key="4">
    <source>
        <dbReference type="ARBA" id="ARBA00022692"/>
    </source>
</evidence>
<dbReference type="KEGG" id="mart:BTR34_14745"/>
<keyword evidence="7" id="KW-0479">Metal-binding</keyword>
<feature type="transmembrane region" description="Helical" evidence="8">
    <location>
        <begin position="297"/>
        <end position="315"/>
    </location>
</feature>
<comment type="cofactor">
    <cofactor evidence="7">
        <name>Mg(2+)</name>
        <dbReference type="ChEBI" id="CHEBI:18420"/>
    </cofactor>
</comment>
<feature type="binding site" evidence="7">
    <location>
        <position position="137"/>
    </location>
    <ligand>
        <name>Mg(2+)</name>
        <dbReference type="ChEBI" id="CHEBI:18420"/>
    </ligand>
</feature>
<feature type="transmembrane region" description="Helical" evidence="8">
    <location>
        <begin position="6"/>
        <end position="23"/>
    </location>
</feature>
<feature type="binding site" evidence="7">
    <location>
        <position position="198"/>
    </location>
    <ligand>
        <name>Mg(2+)</name>
        <dbReference type="ChEBI" id="CHEBI:18420"/>
    </ligand>
</feature>
<feature type="transmembrane region" description="Helical" evidence="8">
    <location>
        <begin position="146"/>
        <end position="165"/>
    </location>
</feature>
<feature type="transmembrane region" description="Helical" evidence="8">
    <location>
        <begin position="223"/>
        <end position="244"/>
    </location>
</feature>
<dbReference type="InterPro" id="IPR000715">
    <property type="entry name" value="Glycosyl_transferase_4"/>
</dbReference>
<dbReference type="PANTHER" id="PTHR22926:SF3">
    <property type="entry name" value="UNDECAPRENYL-PHOSPHATE ALPHA-N-ACETYLGLUCOSAMINYL 1-PHOSPHATE TRANSFERASE"/>
    <property type="match status" value="1"/>
</dbReference>
<dbReference type="PANTHER" id="PTHR22926">
    <property type="entry name" value="PHOSPHO-N-ACETYLMURAMOYL-PENTAPEPTIDE-TRANSFERASE"/>
    <property type="match status" value="1"/>
</dbReference>
<dbReference type="GO" id="GO:0005886">
    <property type="term" value="C:plasma membrane"/>
    <property type="evidence" value="ECO:0007669"/>
    <property type="project" value="UniProtKB-SubCell"/>
</dbReference>
<keyword evidence="7" id="KW-0460">Magnesium</keyword>
<evidence type="ECO:0000256" key="8">
    <source>
        <dbReference type="SAM" id="Phobius"/>
    </source>
</evidence>
<dbReference type="CDD" id="cd06854">
    <property type="entry name" value="GT_WbpL_WbcO_like"/>
    <property type="match status" value="1"/>
</dbReference>
<evidence type="ECO:0000313" key="9">
    <source>
        <dbReference type="EMBL" id="OBR41297.1"/>
    </source>
</evidence>
<feature type="transmembrane region" description="Helical" evidence="8">
    <location>
        <begin position="195"/>
        <end position="217"/>
    </location>
</feature>
<dbReference type="GO" id="GO:0046872">
    <property type="term" value="F:metal ion binding"/>
    <property type="evidence" value="ECO:0007669"/>
    <property type="project" value="UniProtKB-KW"/>
</dbReference>
<keyword evidence="5 8" id="KW-1133">Transmembrane helix</keyword>
<keyword evidence="10" id="KW-1185">Reference proteome</keyword>
<keyword evidence="2" id="KW-1003">Cell membrane</keyword>
<feature type="transmembrane region" description="Helical" evidence="8">
    <location>
        <begin position="265"/>
        <end position="291"/>
    </location>
</feature>
<dbReference type="GO" id="GO:0044038">
    <property type="term" value="P:cell wall macromolecule biosynthetic process"/>
    <property type="evidence" value="ECO:0007669"/>
    <property type="project" value="TreeGrafter"/>
</dbReference>
<dbReference type="AlphaFoldDB" id="A0A1B7ZD68"/>
<evidence type="ECO:0000256" key="3">
    <source>
        <dbReference type="ARBA" id="ARBA00022679"/>
    </source>
</evidence>
<comment type="subcellular location">
    <subcellularLocation>
        <location evidence="1">Cell membrane</location>
        <topology evidence="1">Multi-pass membrane protein</topology>
    </subcellularLocation>
</comment>
<feature type="transmembrane region" description="Helical" evidence="8">
    <location>
        <begin position="97"/>
        <end position="117"/>
    </location>
</feature>
<dbReference type="GO" id="GO:0071555">
    <property type="term" value="P:cell wall organization"/>
    <property type="evidence" value="ECO:0007669"/>
    <property type="project" value="TreeGrafter"/>
</dbReference>
<dbReference type="GO" id="GO:0016780">
    <property type="term" value="F:phosphotransferase activity, for other substituted phosphate groups"/>
    <property type="evidence" value="ECO:0007669"/>
    <property type="project" value="InterPro"/>
</dbReference>
<keyword evidence="3" id="KW-0808">Transferase</keyword>
<dbReference type="OrthoDB" id="9783652at2"/>
<dbReference type="STRING" id="1836467.BTR34_14745"/>
<name>A0A1B7ZD68_9FLAO</name>
<keyword evidence="6 8" id="KW-0472">Membrane</keyword>
<organism evidence="9 10">
    <name type="scientific">Maribacter hydrothermalis</name>
    <dbReference type="NCBI Taxonomy" id="1836467"/>
    <lineage>
        <taxon>Bacteria</taxon>
        <taxon>Pseudomonadati</taxon>
        <taxon>Bacteroidota</taxon>
        <taxon>Flavobacteriia</taxon>
        <taxon>Flavobacteriales</taxon>
        <taxon>Flavobacteriaceae</taxon>
        <taxon>Maribacter</taxon>
    </lineage>
</organism>
<dbReference type="Pfam" id="PF00953">
    <property type="entry name" value="Glycos_transf_4"/>
    <property type="match status" value="1"/>
</dbReference>
<gene>
    <name evidence="9" type="ORF">A9200_13350</name>
</gene>
<sequence length="326" mass="37113">MNITTYIILAILLFVVEIIYLKVAKKYNIIDNPNSRSSHTTPTIRGGGIIIFLAFIIYGLWFNQLVPPYSYLIVSISLVAIISFIDDLVSLSSKIRILVHILAFTLIFYTLNVFSIYSIFVIPIYYIVAIGFLNIYNFMDGINGLTFLNTLATFAILLALNSYYLEFTDNNLLIILIIATLVFGVFNYRNKPKCFAGDIGSITIGLAIIYFVISFYIKTNNPLIFLALSMYLIDGGLTIIERLFRKENLFKPHKRHLYQVLANDLKINHLTISTGYFIIQMLFNVFAYFAITKGHNNILLLIIPVGFVSIIYLAIKFKIKNTPTLV</sequence>
<feature type="transmembrane region" description="Helical" evidence="8">
    <location>
        <begin position="44"/>
        <end position="62"/>
    </location>
</feature>
<dbReference type="GO" id="GO:0009103">
    <property type="term" value="P:lipopolysaccharide biosynthetic process"/>
    <property type="evidence" value="ECO:0007669"/>
    <property type="project" value="TreeGrafter"/>
</dbReference>
<accession>A0A1B7ZD68</accession>
<dbReference type="Proteomes" id="UP000092164">
    <property type="component" value="Unassembled WGS sequence"/>
</dbReference>
<comment type="caution">
    <text evidence="9">The sequence shown here is derived from an EMBL/GenBank/DDBJ whole genome shotgun (WGS) entry which is preliminary data.</text>
</comment>
<evidence type="ECO:0000256" key="7">
    <source>
        <dbReference type="PIRSR" id="PIRSR600715-1"/>
    </source>
</evidence>
<keyword evidence="4 8" id="KW-0812">Transmembrane</keyword>
<evidence type="ECO:0000256" key="1">
    <source>
        <dbReference type="ARBA" id="ARBA00004651"/>
    </source>
</evidence>
<evidence type="ECO:0000256" key="5">
    <source>
        <dbReference type="ARBA" id="ARBA00022989"/>
    </source>
</evidence>
<reference evidence="10" key="1">
    <citation type="submission" date="2016-06" db="EMBL/GenBank/DDBJ databases">
        <authorList>
            <person name="Zhan P."/>
        </authorList>
    </citation>
    <scope>NUCLEOTIDE SEQUENCE [LARGE SCALE GENOMIC DNA]</scope>
    <source>
        <strain evidence="10">T28</strain>
    </source>
</reference>
<evidence type="ECO:0000256" key="6">
    <source>
        <dbReference type="ARBA" id="ARBA00023136"/>
    </source>
</evidence>
<evidence type="ECO:0000256" key="2">
    <source>
        <dbReference type="ARBA" id="ARBA00022475"/>
    </source>
</evidence>
<protein>
    <recommendedName>
        <fullName evidence="11">UDP-N-acetylmuramyl pentapeptide phosphotransferase/UDP-N-acetylglucosamine-1-phosphate transferase</fullName>
    </recommendedName>
</protein>
<feature type="transmembrane region" description="Helical" evidence="8">
    <location>
        <begin position="171"/>
        <end position="188"/>
    </location>
</feature>
<dbReference type="EMBL" id="LZFP01000003">
    <property type="protein sequence ID" value="OBR41297.1"/>
    <property type="molecule type" value="Genomic_DNA"/>
</dbReference>
<proteinExistence type="predicted"/>
<feature type="transmembrane region" description="Helical" evidence="8">
    <location>
        <begin position="68"/>
        <end position="85"/>
    </location>
</feature>
<evidence type="ECO:0000313" key="10">
    <source>
        <dbReference type="Proteomes" id="UP000092164"/>
    </source>
</evidence>
<evidence type="ECO:0008006" key="11">
    <source>
        <dbReference type="Google" id="ProtNLM"/>
    </source>
</evidence>